<dbReference type="AlphaFoldDB" id="C0B5C9"/>
<gene>
    <name evidence="1" type="ORF">COPCOM_00350</name>
</gene>
<dbReference type="InterPro" id="IPR029016">
    <property type="entry name" value="GAF-like_dom_sf"/>
</dbReference>
<proteinExistence type="predicted"/>
<protein>
    <recommendedName>
        <fullName evidence="3">IclR-ED domain-containing protein</fullName>
    </recommendedName>
</protein>
<evidence type="ECO:0000313" key="1">
    <source>
        <dbReference type="EMBL" id="EEG91426.1"/>
    </source>
</evidence>
<dbReference type="HOGENOM" id="CLU_2896388_0_0_9"/>
<dbReference type="SUPFAM" id="SSF55781">
    <property type="entry name" value="GAF domain-like"/>
    <property type="match status" value="1"/>
</dbReference>
<dbReference type="EMBL" id="ABVR01000031">
    <property type="protein sequence ID" value="EEG91426.1"/>
    <property type="molecule type" value="Genomic_DNA"/>
</dbReference>
<evidence type="ECO:0000313" key="2">
    <source>
        <dbReference type="Proteomes" id="UP000003793"/>
    </source>
</evidence>
<comment type="caution">
    <text evidence="1">The sequence shown here is derived from an EMBL/GenBank/DDBJ whole genome shotgun (WGS) entry which is preliminary data.</text>
</comment>
<organism evidence="1 2">
    <name type="scientific">Coprococcus comes ATCC 27758</name>
    <dbReference type="NCBI Taxonomy" id="470146"/>
    <lineage>
        <taxon>Bacteria</taxon>
        <taxon>Bacillati</taxon>
        <taxon>Bacillota</taxon>
        <taxon>Clostridia</taxon>
        <taxon>Lachnospirales</taxon>
        <taxon>Lachnospiraceae</taxon>
        <taxon>Coprococcus</taxon>
    </lineage>
</organism>
<dbReference type="Proteomes" id="UP000003793">
    <property type="component" value="Unassembled WGS sequence"/>
</dbReference>
<sequence>MLLFADHHLPLDYNNTPIAALSVSMPTFRISGEKEKEVVQILWEAKHRIEAHFQVYGVNFGN</sequence>
<reference evidence="1 2" key="1">
    <citation type="submission" date="2009-02" db="EMBL/GenBank/DDBJ databases">
        <authorList>
            <person name="Fulton L."/>
            <person name="Clifton S."/>
            <person name="Fulton B."/>
            <person name="Xu J."/>
            <person name="Minx P."/>
            <person name="Pepin K.H."/>
            <person name="Johnson M."/>
            <person name="Bhonagiri V."/>
            <person name="Nash W.E."/>
            <person name="Mardis E.R."/>
            <person name="Wilson R.K."/>
        </authorList>
    </citation>
    <scope>NUCLEOTIDE SEQUENCE [LARGE SCALE GENOMIC DNA]</scope>
    <source>
        <strain evidence="1 2">ATCC 27758</strain>
    </source>
</reference>
<accession>C0B5C9</accession>
<dbReference type="Gene3D" id="3.30.450.40">
    <property type="match status" value="1"/>
</dbReference>
<name>C0B5C9_9FIRM</name>
<evidence type="ECO:0008006" key="3">
    <source>
        <dbReference type="Google" id="ProtNLM"/>
    </source>
</evidence>
<reference evidence="1 2" key="2">
    <citation type="submission" date="2009-03" db="EMBL/GenBank/DDBJ databases">
        <title>Draft genome sequence of Coprococcus comes (ATCC 27758).</title>
        <authorList>
            <person name="Sudarsanam P."/>
            <person name="Ley R."/>
            <person name="Guruge J."/>
            <person name="Turnbaugh P.J."/>
            <person name="Mahowald M."/>
            <person name="Liep D."/>
            <person name="Gordon J."/>
        </authorList>
    </citation>
    <scope>NUCLEOTIDE SEQUENCE [LARGE SCALE GENOMIC DNA]</scope>
    <source>
        <strain evidence="1 2">ATCC 27758</strain>
    </source>
</reference>